<dbReference type="UniPathway" id="UPA00148"/>
<evidence type="ECO:0000256" key="1">
    <source>
        <dbReference type="ARBA" id="ARBA00022426"/>
    </source>
</evidence>
<keyword evidence="1 10" id="KW-0171">Cobalt transport</keyword>
<keyword evidence="9 10" id="KW-0170">Cobalt</keyword>
<dbReference type="GO" id="GO:0005886">
    <property type="term" value="C:plasma membrane"/>
    <property type="evidence" value="ECO:0007669"/>
    <property type="project" value="UniProtKB-SubCell"/>
</dbReference>
<keyword evidence="8 10" id="KW-0472">Membrane</keyword>
<evidence type="ECO:0000256" key="9">
    <source>
        <dbReference type="ARBA" id="ARBA00023285"/>
    </source>
</evidence>
<evidence type="ECO:0000256" key="6">
    <source>
        <dbReference type="ARBA" id="ARBA00022989"/>
    </source>
</evidence>
<evidence type="ECO:0000256" key="8">
    <source>
        <dbReference type="ARBA" id="ARBA00023136"/>
    </source>
</evidence>
<keyword evidence="6 10" id="KW-1133">Transmembrane helix</keyword>
<dbReference type="NCBIfam" id="TIGR01165">
    <property type="entry name" value="cbiN"/>
    <property type="match status" value="1"/>
</dbReference>
<comment type="subunit">
    <text evidence="10">Forms an energy-coupling factor (ECF) transporter complex composed of an ATP-binding protein (A component, CbiO), a transmembrane protein (T component, CbiQ) and 2 possible substrate-capture proteins (S components, CbiM and CbiN) of unknown stoichimetry.</text>
</comment>
<dbReference type="InterPro" id="IPR003705">
    <property type="entry name" value="CbiN"/>
</dbReference>
<keyword evidence="2 10" id="KW-0813">Transport</keyword>
<evidence type="ECO:0000256" key="5">
    <source>
        <dbReference type="ARBA" id="ARBA00022692"/>
    </source>
</evidence>
<feature type="transmembrane region" description="Helical" evidence="10">
    <location>
        <begin position="63"/>
        <end position="86"/>
    </location>
</feature>
<sequence length="96" mass="10895">MKIRDLILILIAIGLIVLPILFVNGNFEGADSQAEEMVSQVSPDYEPWFKPFWEPPSGEIESLLFAVQASIGSAIIFYIVGYVNGLKKQREFQYKR</sequence>
<dbReference type="GO" id="GO:0009236">
    <property type="term" value="P:cobalamin biosynthetic process"/>
    <property type="evidence" value="ECO:0007669"/>
    <property type="project" value="UniProtKB-UniRule"/>
</dbReference>
<evidence type="ECO:0000256" key="7">
    <source>
        <dbReference type="ARBA" id="ARBA00023065"/>
    </source>
</evidence>
<keyword evidence="3 10" id="KW-1003">Cell membrane</keyword>
<dbReference type="GO" id="GO:0015087">
    <property type="term" value="F:cobalt ion transmembrane transporter activity"/>
    <property type="evidence" value="ECO:0007669"/>
    <property type="project" value="UniProtKB-UniRule"/>
</dbReference>
<dbReference type="Pfam" id="PF02553">
    <property type="entry name" value="CbiN"/>
    <property type="match status" value="1"/>
</dbReference>
<keyword evidence="4 10" id="KW-0169">Cobalamin biosynthesis</keyword>
<dbReference type="PANTHER" id="PTHR38662">
    <property type="entry name" value="COBALT TRANSPORT PROTEIN CBIN"/>
    <property type="match status" value="1"/>
</dbReference>
<feature type="transmembrane region" description="Helical" evidence="10">
    <location>
        <begin position="7"/>
        <end position="27"/>
    </location>
</feature>
<reference evidence="11" key="1">
    <citation type="journal article" date="2020" name="mSystems">
        <title>Genome- and Community-Level Interaction Insights into Carbon Utilization and Element Cycling Functions of Hydrothermarchaeota in Hydrothermal Sediment.</title>
        <authorList>
            <person name="Zhou Z."/>
            <person name="Liu Y."/>
            <person name="Xu W."/>
            <person name="Pan J."/>
            <person name="Luo Z.H."/>
            <person name="Li M."/>
        </authorList>
    </citation>
    <scope>NUCLEOTIDE SEQUENCE [LARGE SCALE GENOMIC DNA]</scope>
    <source>
        <strain evidence="11">SpSt-1088</strain>
    </source>
</reference>
<dbReference type="NCBIfam" id="NF002780">
    <property type="entry name" value="PRK02898.1"/>
    <property type="match status" value="1"/>
</dbReference>
<dbReference type="PANTHER" id="PTHR38662:SF1">
    <property type="entry name" value="COBALT TRANSPORT PROTEIN CBIN"/>
    <property type="match status" value="1"/>
</dbReference>
<keyword evidence="7 10" id="KW-0406">Ion transport</keyword>
<evidence type="ECO:0000256" key="4">
    <source>
        <dbReference type="ARBA" id="ARBA00022573"/>
    </source>
</evidence>
<evidence type="ECO:0000313" key="11">
    <source>
        <dbReference type="EMBL" id="HHR33827.1"/>
    </source>
</evidence>
<evidence type="ECO:0000256" key="2">
    <source>
        <dbReference type="ARBA" id="ARBA00022448"/>
    </source>
</evidence>
<comment type="caution">
    <text evidence="11">The sequence shown here is derived from an EMBL/GenBank/DDBJ whole genome shotgun (WGS) entry which is preliminary data.</text>
</comment>
<proteinExistence type="inferred from homology"/>
<dbReference type="EMBL" id="DRXW01000170">
    <property type="protein sequence ID" value="HHR33827.1"/>
    <property type="molecule type" value="Genomic_DNA"/>
</dbReference>
<comment type="function">
    <text evidence="10">Part of the energy-coupling factor (ECF) transporter complex CbiMNOQ involved in cobalt import.</text>
</comment>
<gene>
    <name evidence="10" type="primary">cbiN</name>
    <name evidence="11" type="ORF">ENM46_02655</name>
</gene>
<organism evidence="11">
    <name type="scientific">Fervidobacterium nodosum</name>
    <dbReference type="NCBI Taxonomy" id="2424"/>
    <lineage>
        <taxon>Bacteria</taxon>
        <taxon>Thermotogati</taxon>
        <taxon>Thermotogota</taxon>
        <taxon>Thermotogae</taxon>
        <taxon>Thermotogales</taxon>
        <taxon>Fervidobacteriaceae</taxon>
        <taxon>Fervidobacterium</taxon>
    </lineage>
</organism>
<evidence type="ECO:0000256" key="3">
    <source>
        <dbReference type="ARBA" id="ARBA00022475"/>
    </source>
</evidence>
<name>A0A7C5Y7M1_9BACT</name>
<keyword evidence="5 10" id="KW-0812">Transmembrane</keyword>
<comment type="similarity">
    <text evidence="10">Belongs to the CbiN family.</text>
</comment>
<accession>A0A7C5Y7M1</accession>
<dbReference type="HAMAP" id="MF_00330">
    <property type="entry name" value="CbiN"/>
    <property type="match status" value="1"/>
</dbReference>
<protein>
    <recommendedName>
        <fullName evidence="10">Cobalt transport protein CbiN</fullName>
    </recommendedName>
    <alternativeName>
        <fullName evidence="10">Energy-coupling factor transporter probable substrate-capture protein CbiN</fullName>
        <shortName evidence="10">ECF transporter S component CbiN</shortName>
    </alternativeName>
</protein>
<comment type="subcellular location">
    <subcellularLocation>
        <location evidence="10">Cell membrane</location>
        <topology evidence="10">Multi-pass membrane protein</topology>
    </subcellularLocation>
</comment>
<dbReference type="AlphaFoldDB" id="A0A7C5Y7M1"/>
<comment type="pathway">
    <text evidence="10">Cofactor biosynthesis; adenosylcobalamin biosynthesis.</text>
</comment>
<evidence type="ECO:0000256" key="10">
    <source>
        <dbReference type="HAMAP-Rule" id="MF_00330"/>
    </source>
</evidence>